<dbReference type="PIRSF" id="PIRSF004793">
    <property type="entry name" value="UCP004793"/>
    <property type="match status" value="1"/>
</dbReference>
<comment type="caution">
    <text evidence="13">The sequence shown here is derived from an EMBL/GenBank/DDBJ whole genome shotgun (WGS) entry which is preliminary data.</text>
</comment>
<evidence type="ECO:0000256" key="2">
    <source>
        <dbReference type="ARBA" id="ARBA00022475"/>
    </source>
</evidence>
<dbReference type="GO" id="GO:0005524">
    <property type="term" value="F:ATP binding"/>
    <property type="evidence" value="ECO:0007669"/>
    <property type="project" value="UniProtKB-UniRule"/>
</dbReference>
<dbReference type="EC" id="2.7.7.85" evidence="10"/>
<dbReference type="PANTHER" id="PTHR34185">
    <property type="entry name" value="DIADENYLATE CYCLASE"/>
    <property type="match status" value="1"/>
</dbReference>
<dbReference type="InterPro" id="IPR050338">
    <property type="entry name" value="DisA"/>
</dbReference>
<keyword evidence="6 10" id="KW-0547">Nucleotide-binding</keyword>
<dbReference type="InterPro" id="IPR045585">
    <property type="entry name" value="CdaA_N"/>
</dbReference>
<dbReference type="InterPro" id="IPR036888">
    <property type="entry name" value="DNA_integrity_DisA_N_sf"/>
</dbReference>
<dbReference type="InterPro" id="IPR003390">
    <property type="entry name" value="DNA_integrity_scan_DisA_N"/>
</dbReference>
<evidence type="ECO:0000259" key="12">
    <source>
        <dbReference type="PROSITE" id="PS51794"/>
    </source>
</evidence>
<proteinExistence type="inferred from homology"/>
<evidence type="ECO:0000313" key="13">
    <source>
        <dbReference type="EMBL" id="MBC3515111.1"/>
    </source>
</evidence>
<keyword evidence="3 10" id="KW-0808">Transferase</keyword>
<dbReference type="Pfam" id="PF02457">
    <property type="entry name" value="DAC"/>
    <property type="match status" value="1"/>
</dbReference>
<evidence type="ECO:0000256" key="7">
    <source>
        <dbReference type="ARBA" id="ARBA00022840"/>
    </source>
</evidence>
<evidence type="ECO:0000256" key="1">
    <source>
        <dbReference type="ARBA" id="ARBA00000877"/>
    </source>
</evidence>
<keyword evidence="14" id="KW-1185">Reference proteome</keyword>
<accession>A0A8J6IIL6</accession>
<keyword evidence="5 10" id="KW-0548">Nucleotidyltransferase</keyword>
<dbReference type="FunFam" id="3.40.1700.10:FF:000002">
    <property type="entry name" value="Diadenylate cyclase"/>
    <property type="match status" value="1"/>
</dbReference>
<dbReference type="GO" id="GO:0006171">
    <property type="term" value="P:cAMP biosynthetic process"/>
    <property type="evidence" value="ECO:0007669"/>
    <property type="project" value="InterPro"/>
</dbReference>
<evidence type="ECO:0000256" key="8">
    <source>
        <dbReference type="ARBA" id="ARBA00022989"/>
    </source>
</evidence>
<dbReference type="GO" id="GO:0106408">
    <property type="term" value="F:diadenylate cyclase activity"/>
    <property type="evidence" value="ECO:0007669"/>
    <property type="project" value="UniProtKB-EC"/>
</dbReference>
<dbReference type="AlphaFoldDB" id="A0A8J6IIL6"/>
<evidence type="ECO:0000313" key="14">
    <source>
        <dbReference type="Proteomes" id="UP000597668"/>
    </source>
</evidence>
<protein>
    <recommendedName>
        <fullName evidence="10">Diadenylate cyclase</fullName>
        <shortName evidence="10">DAC</shortName>
        <ecNumber evidence="10">2.7.7.85</ecNumber>
    </recommendedName>
    <alternativeName>
        <fullName evidence="10">Cyclic-di-AMP synthase</fullName>
        <shortName evidence="10">c-di-AMP synthase</shortName>
    </alternativeName>
</protein>
<name>A0A8J6IIL6_9FIRM</name>
<keyword evidence="7 10" id="KW-0067">ATP-binding</keyword>
<dbReference type="EMBL" id="JACOGI010000001">
    <property type="protein sequence ID" value="MBC3515111.1"/>
    <property type="molecule type" value="Genomic_DNA"/>
</dbReference>
<evidence type="ECO:0000256" key="11">
    <source>
        <dbReference type="SAM" id="MobiDB-lite"/>
    </source>
</evidence>
<dbReference type="Pfam" id="PF19293">
    <property type="entry name" value="CdaA_N"/>
    <property type="match status" value="1"/>
</dbReference>
<feature type="region of interest" description="Disordered" evidence="11">
    <location>
        <begin position="265"/>
        <end position="284"/>
    </location>
</feature>
<evidence type="ECO:0000256" key="6">
    <source>
        <dbReference type="ARBA" id="ARBA00022741"/>
    </source>
</evidence>
<comment type="catalytic activity">
    <reaction evidence="1 10">
        <text>2 ATP = 3',3'-c-di-AMP + 2 diphosphate</text>
        <dbReference type="Rhea" id="RHEA:35655"/>
        <dbReference type="ChEBI" id="CHEBI:30616"/>
        <dbReference type="ChEBI" id="CHEBI:33019"/>
        <dbReference type="ChEBI" id="CHEBI:71500"/>
        <dbReference type="EC" id="2.7.7.85"/>
    </reaction>
</comment>
<evidence type="ECO:0000256" key="10">
    <source>
        <dbReference type="HAMAP-Rule" id="MF_01499"/>
    </source>
</evidence>
<keyword evidence="2 10" id="KW-1003">Cell membrane</keyword>
<feature type="domain" description="DAC" evidence="12">
    <location>
        <begin position="85"/>
        <end position="252"/>
    </location>
</feature>
<dbReference type="NCBIfam" id="TIGR00159">
    <property type="entry name" value="diadenylate cyclase CdaA"/>
    <property type="match status" value="1"/>
</dbReference>
<feature type="transmembrane region" description="Helical" evidence="10">
    <location>
        <begin position="42"/>
        <end position="61"/>
    </location>
</feature>
<dbReference type="InterPro" id="IPR014046">
    <property type="entry name" value="C-di-AMP_synthase"/>
</dbReference>
<feature type="compositionally biased region" description="Basic residues" evidence="11">
    <location>
        <begin position="274"/>
        <end position="284"/>
    </location>
</feature>
<feature type="transmembrane region" description="Helical" evidence="10">
    <location>
        <begin position="12"/>
        <end position="35"/>
    </location>
</feature>
<dbReference type="PROSITE" id="PS51794">
    <property type="entry name" value="DAC"/>
    <property type="match status" value="1"/>
</dbReference>
<dbReference type="HAMAP" id="MF_01499">
    <property type="entry name" value="DacA"/>
    <property type="match status" value="1"/>
</dbReference>
<sequence length="284" mass="31434">MFFDSIVSVIKTITFVDVLDVAIVSYIIYIAFVLVRETRAAQLIKGVAIFVVAYVLAAQFGLSTLKFLLNAVLQFGVIAMVVIFQPELRRALEKVGRTKIGNLQLFRQSAPDEEQQRKIRRMIMTVCDAADMLSNKKTGALIVVECTTKLGEIAATGTTLDAVPSVELFGNLFFVNTPLHDGAIIMRDGLIHAAGCFLPLSDNFEISKELGTRHRAALGVSENSDAMVVVVSEETGLISVAQNGHLHRGIERDYLQKLLSNELLPQRPDDTQQKKRPFWKRGSK</sequence>
<comment type="similarity">
    <text evidence="10">Belongs to the adenylate cyclase family. DacA/CdaA subfamily.</text>
</comment>
<comment type="caution">
    <text evidence="10">Lacks conserved residue(s) required for the propagation of feature annotation.</text>
</comment>
<comment type="subunit">
    <text evidence="10">Probably a homodimer.</text>
</comment>
<organism evidence="13 14">
    <name type="scientific">Neobittarella massiliensis</name>
    <name type="common">ex Bilen et al. 2018</name>
    <dbReference type="NCBI Taxonomy" id="2041842"/>
    <lineage>
        <taxon>Bacteria</taxon>
        <taxon>Bacillati</taxon>
        <taxon>Bacillota</taxon>
        <taxon>Clostridia</taxon>
        <taxon>Eubacteriales</taxon>
        <taxon>Oscillospiraceae</taxon>
        <taxon>Neobittarella (ex Bilen et al. 2018)</taxon>
    </lineage>
</organism>
<evidence type="ECO:0000256" key="9">
    <source>
        <dbReference type="ARBA" id="ARBA00023136"/>
    </source>
</evidence>
<reference evidence="13" key="1">
    <citation type="submission" date="2020-08" db="EMBL/GenBank/DDBJ databases">
        <authorList>
            <person name="Liu C."/>
            <person name="Sun Q."/>
        </authorList>
    </citation>
    <scope>NUCLEOTIDE SEQUENCE</scope>
    <source>
        <strain evidence="13">NSJ-65</strain>
    </source>
</reference>
<dbReference type="Gene3D" id="3.40.1700.10">
    <property type="entry name" value="DNA integrity scanning protein, DisA, N-terminal domain"/>
    <property type="match status" value="1"/>
</dbReference>
<dbReference type="GO" id="GO:0004016">
    <property type="term" value="F:adenylate cyclase activity"/>
    <property type="evidence" value="ECO:0007669"/>
    <property type="project" value="UniProtKB-UniRule"/>
</dbReference>
<comment type="function">
    <text evidence="10">Catalyzes the condensation of 2 ATP molecules into cyclic di-AMP (c-di-AMP), a second messenger used to regulate differing processes in different bacteria.</text>
</comment>
<keyword evidence="9 10" id="KW-0472">Membrane</keyword>
<dbReference type="PANTHER" id="PTHR34185:SF1">
    <property type="entry name" value="DIADENYLATE CYCLASE"/>
    <property type="match status" value="1"/>
</dbReference>
<evidence type="ECO:0000256" key="4">
    <source>
        <dbReference type="ARBA" id="ARBA00022692"/>
    </source>
</evidence>
<keyword evidence="8 10" id="KW-1133">Transmembrane helix</keyword>
<evidence type="ECO:0000256" key="3">
    <source>
        <dbReference type="ARBA" id="ARBA00022679"/>
    </source>
</evidence>
<evidence type="ECO:0000256" key="5">
    <source>
        <dbReference type="ARBA" id="ARBA00022695"/>
    </source>
</evidence>
<dbReference type="OrthoDB" id="9807385at2"/>
<keyword evidence="4 10" id="KW-0812">Transmembrane</keyword>
<dbReference type="InterPro" id="IPR034701">
    <property type="entry name" value="CdaA"/>
</dbReference>
<dbReference type="Proteomes" id="UP000597668">
    <property type="component" value="Unassembled WGS sequence"/>
</dbReference>
<dbReference type="SUPFAM" id="SSF143597">
    <property type="entry name" value="YojJ-like"/>
    <property type="match status" value="1"/>
</dbReference>
<gene>
    <name evidence="10" type="primary">dacA</name>
    <name evidence="13" type="ORF">H8K20_01725</name>
</gene>
<feature type="transmembrane region" description="Helical" evidence="10">
    <location>
        <begin position="67"/>
        <end position="84"/>
    </location>
</feature>